<dbReference type="InterPro" id="IPR032466">
    <property type="entry name" value="Metal_Hydrolase"/>
</dbReference>
<dbReference type="AlphaFoldDB" id="A0A444LAR1"/>
<dbReference type="SUPFAM" id="SSF51556">
    <property type="entry name" value="Metallo-dependent hydrolases"/>
    <property type="match status" value="1"/>
</dbReference>
<dbReference type="Gene3D" id="3.20.20.140">
    <property type="entry name" value="Metal-dependent hydrolases"/>
    <property type="match status" value="1"/>
</dbReference>
<dbReference type="InterPro" id="IPR006680">
    <property type="entry name" value="Amidohydro-rel"/>
</dbReference>
<dbReference type="Pfam" id="PF04909">
    <property type="entry name" value="Amidohydro_2"/>
    <property type="match status" value="1"/>
</dbReference>
<accession>A0A444LAR1</accession>
<evidence type="ECO:0000313" key="3">
    <source>
        <dbReference type="Proteomes" id="UP000287687"/>
    </source>
</evidence>
<dbReference type="PANTHER" id="PTHR35563">
    <property type="entry name" value="BARREL METAL-DEPENDENT HYDROLASE, PUTATIVE (AFU_ORTHOLOGUE AFUA_1G16240)-RELATED"/>
    <property type="match status" value="1"/>
</dbReference>
<reference evidence="2 3" key="1">
    <citation type="submission" date="2019-01" db="EMBL/GenBank/DDBJ databases">
        <title>The draft genome of Rhizobium sp. 24NR.</title>
        <authorList>
            <person name="Liu L."/>
            <person name="Liang L."/>
            <person name="Shi S."/>
            <person name="Xu L."/>
            <person name="Wang X."/>
            <person name="Li L."/>
            <person name="Zhang X."/>
        </authorList>
    </citation>
    <scope>NUCLEOTIDE SEQUENCE [LARGE SCALE GENOMIC DNA]</scope>
    <source>
        <strain evidence="2 3">24NR</strain>
    </source>
</reference>
<dbReference type="Proteomes" id="UP000287687">
    <property type="component" value="Unassembled WGS sequence"/>
</dbReference>
<keyword evidence="3" id="KW-1185">Reference proteome</keyword>
<comment type="caution">
    <text evidence="2">The sequence shown here is derived from an EMBL/GenBank/DDBJ whole genome shotgun (WGS) entry which is preliminary data.</text>
</comment>
<name>A0A444LAR1_9HYPH</name>
<dbReference type="PANTHER" id="PTHR35563:SF2">
    <property type="entry name" value="BARREL METAL-DEPENDENT HYDROLASE, PUTATIVE (AFU_ORTHOLOGUE AFUA_1G16240)-RELATED"/>
    <property type="match status" value="1"/>
</dbReference>
<gene>
    <name evidence="2" type="ORF">EPK99_22595</name>
</gene>
<dbReference type="InterPro" id="IPR052358">
    <property type="entry name" value="Aro_Compnd_Degr_Hydrolases"/>
</dbReference>
<protein>
    <recommendedName>
        <fullName evidence="1">Amidohydrolase-related domain-containing protein</fullName>
    </recommendedName>
</protein>
<evidence type="ECO:0000313" key="2">
    <source>
        <dbReference type="EMBL" id="RWX74705.1"/>
    </source>
</evidence>
<sequence>MRCDAHVHVVASIDEHPQIPGRTFIARPALLADLMANGRPFGIDHFVITQPSFYGTDNAVLLGALDQLQGKGRGVAVVAHDTPVMTLDAYKKRGVVALRVNLYSPAAQNVGGGSDDFSIVSDLAAQSGLHVEVIAPLQGLLKNAAVIRQAPVRTVIDHYGLYGAFRPASVEGQALLALLRHEHVWIKLSSPYRLEHAPFNVSPDREWLDALLSVAADRCIWGSDWPHPPEHRAHQGPDVEIPYREISYAALVERFVEAIPDPFLLDALMWENSARLYGFENQRDRGLGFAR</sequence>
<dbReference type="OrthoDB" id="9787654at2"/>
<proteinExistence type="predicted"/>
<dbReference type="RefSeq" id="WP_128445366.1">
    <property type="nucleotide sequence ID" value="NZ_SBIP01000006.1"/>
</dbReference>
<dbReference type="GO" id="GO:0016787">
    <property type="term" value="F:hydrolase activity"/>
    <property type="evidence" value="ECO:0007669"/>
    <property type="project" value="InterPro"/>
</dbReference>
<feature type="domain" description="Amidohydrolase-related" evidence="1">
    <location>
        <begin position="3"/>
        <end position="279"/>
    </location>
</feature>
<evidence type="ECO:0000259" key="1">
    <source>
        <dbReference type="Pfam" id="PF04909"/>
    </source>
</evidence>
<organism evidence="2 3">
    <name type="scientific">Neorhizobium lilium</name>
    <dbReference type="NCBI Taxonomy" id="2503024"/>
    <lineage>
        <taxon>Bacteria</taxon>
        <taxon>Pseudomonadati</taxon>
        <taxon>Pseudomonadota</taxon>
        <taxon>Alphaproteobacteria</taxon>
        <taxon>Hyphomicrobiales</taxon>
        <taxon>Rhizobiaceae</taxon>
        <taxon>Rhizobium/Agrobacterium group</taxon>
        <taxon>Neorhizobium</taxon>
    </lineage>
</organism>
<dbReference type="EMBL" id="SBIP01000006">
    <property type="protein sequence ID" value="RWX74705.1"/>
    <property type="molecule type" value="Genomic_DNA"/>
</dbReference>